<dbReference type="GO" id="GO:0016779">
    <property type="term" value="F:nucleotidyltransferase activity"/>
    <property type="evidence" value="ECO:0007669"/>
    <property type="project" value="UniProtKB-UniRule"/>
</dbReference>
<dbReference type="GO" id="GO:0000049">
    <property type="term" value="F:tRNA binding"/>
    <property type="evidence" value="ECO:0007669"/>
    <property type="project" value="InterPro"/>
</dbReference>
<dbReference type="GO" id="GO:0002143">
    <property type="term" value="P:tRNA wobble position uridine thiolation"/>
    <property type="evidence" value="ECO:0007669"/>
    <property type="project" value="TreeGrafter"/>
</dbReference>
<gene>
    <name evidence="3" type="primary">NCS2</name>
    <name evidence="3" type="synonym">CTU2</name>
    <name evidence="4" type="ORF">LTR84_009912</name>
</gene>
<dbReference type="PANTHER" id="PTHR20882">
    <property type="entry name" value="CYTOPLASMIC TRNA 2-THIOLATION PROTEIN 2"/>
    <property type="match status" value="1"/>
</dbReference>
<keyword evidence="2 3" id="KW-0819">tRNA processing</keyword>
<dbReference type="Gene3D" id="3.40.50.620">
    <property type="entry name" value="HUPs"/>
    <property type="match status" value="1"/>
</dbReference>
<evidence type="ECO:0000256" key="1">
    <source>
        <dbReference type="ARBA" id="ARBA00022490"/>
    </source>
</evidence>
<dbReference type="GO" id="GO:0005829">
    <property type="term" value="C:cytosol"/>
    <property type="evidence" value="ECO:0007669"/>
    <property type="project" value="TreeGrafter"/>
</dbReference>
<dbReference type="InterPro" id="IPR014729">
    <property type="entry name" value="Rossmann-like_a/b/a_fold"/>
</dbReference>
<dbReference type="AlphaFoldDB" id="A0AAV9NM43"/>
<accession>A0AAV9NM43</accession>
<evidence type="ECO:0000313" key="5">
    <source>
        <dbReference type="Proteomes" id="UP001358417"/>
    </source>
</evidence>
<dbReference type="SUPFAM" id="SSF52402">
    <property type="entry name" value="Adenine nucleotide alpha hydrolases-like"/>
    <property type="match status" value="1"/>
</dbReference>
<comment type="similarity">
    <text evidence="3">Belongs to the CTU2/NCS2 family.</text>
</comment>
<evidence type="ECO:0000313" key="4">
    <source>
        <dbReference type="EMBL" id="KAK5060028.1"/>
    </source>
</evidence>
<comment type="caution">
    <text evidence="4">The sequence shown here is derived from an EMBL/GenBank/DDBJ whole genome shotgun (WGS) entry which is preliminary data.</text>
</comment>
<dbReference type="Proteomes" id="UP001358417">
    <property type="component" value="Unassembled WGS sequence"/>
</dbReference>
<proteinExistence type="inferred from homology"/>
<organism evidence="4 5">
    <name type="scientific">Exophiala bonariae</name>
    <dbReference type="NCBI Taxonomy" id="1690606"/>
    <lineage>
        <taxon>Eukaryota</taxon>
        <taxon>Fungi</taxon>
        <taxon>Dikarya</taxon>
        <taxon>Ascomycota</taxon>
        <taxon>Pezizomycotina</taxon>
        <taxon>Eurotiomycetes</taxon>
        <taxon>Chaetothyriomycetidae</taxon>
        <taxon>Chaetothyriales</taxon>
        <taxon>Herpotrichiellaceae</taxon>
        <taxon>Exophiala</taxon>
    </lineage>
</organism>
<dbReference type="PANTHER" id="PTHR20882:SF14">
    <property type="entry name" value="CYTOPLASMIC TRNA 2-THIOLATION PROTEIN 2"/>
    <property type="match status" value="1"/>
</dbReference>
<protein>
    <recommendedName>
        <fullName evidence="3">Cytoplasmic tRNA 2-thiolation protein 2</fullName>
    </recommendedName>
</protein>
<keyword evidence="5" id="KW-1185">Reference proteome</keyword>
<comment type="subcellular location">
    <subcellularLocation>
        <location evidence="3">Cytoplasm</location>
    </subcellularLocation>
</comment>
<dbReference type="InterPro" id="IPR019407">
    <property type="entry name" value="CTU2"/>
</dbReference>
<dbReference type="HAMAP" id="MF_03054">
    <property type="entry name" value="CTU2"/>
    <property type="match status" value="1"/>
</dbReference>
<dbReference type="GO" id="GO:0032447">
    <property type="term" value="P:protein urmylation"/>
    <property type="evidence" value="ECO:0007669"/>
    <property type="project" value="UniProtKB-UniRule"/>
</dbReference>
<keyword evidence="1 3" id="KW-0963">Cytoplasm</keyword>
<dbReference type="GO" id="GO:0016783">
    <property type="term" value="F:sulfurtransferase activity"/>
    <property type="evidence" value="ECO:0007669"/>
    <property type="project" value="TreeGrafter"/>
</dbReference>
<sequence>MAENNATIVCVECKERGGDLNIRNRRLCVECFSRYVNSKALKRMESYRFKTLEGDQKRRLLVPLSGGVSSLVLLQVLDTQLQRQIANRNKTAYELIIAHVVLPGQSASAFKDQHLTQLAQRFPSHKFLPSFALATALSFDEAIGEDLKTVGCERHDQESDPDFFHRIISGATSVTTRTDLQSILLQRLLVAIAKAHECESIIWGHSDSRLAALTLADVAKGRGGSVPSTIADGLSPFGVNFNHPLRDLYKTELEIYATTLPEPLMEAMAASDDALLPPTSLRNTAIDTLLTDYINTQGLKYPSIMANVVRTGGKLEIRQTHSLCRLCVQPILNSGNPSPSVSTLCYGCLRIKQDIKP</sequence>
<comment type="pathway">
    <text evidence="3">tRNA modification; 5-methoxycarbonylmethyl-2-thiouridine-tRNA biosynthesis.</text>
</comment>
<evidence type="ECO:0000256" key="2">
    <source>
        <dbReference type="ARBA" id="ARBA00022694"/>
    </source>
</evidence>
<name>A0AAV9NM43_9EURO</name>
<dbReference type="Pfam" id="PF10288">
    <property type="entry name" value="CTU2"/>
    <property type="match status" value="1"/>
</dbReference>
<dbReference type="EMBL" id="JAVRRD010000004">
    <property type="protein sequence ID" value="KAK5060028.1"/>
    <property type="molecule type" value="Genomic_DNA"/>
</dbReference>
<comment type="function">
    <text evidence="3">Plays a central role in 2-thiolation of mcm(5)S(2)U at tRNA wobble positions of tRNA(Lys), tRNA(Glu) and tRNA(Gln). May act by forming a heterodimer with NCS6 that ligates sulfur from thiocarboxylated URM1 onto the uridine of tRNAs at wobble position. Prior mcm(5) tRNA modification by the elongator complex is required for 2-thiolation. May also be involved in protein urmylation.</text>
</comment>
<evidence type="ECO:0000256" key="3">
    <source>
        <dbReference type="HAMAP-Rule" id="MF_03054"/>
    </source>
</evidence>
<reference evidence="4 5" key="1">
    <citation type="submission" date="2023-08" db="EMBL/GenBank/DDBJ databases">
        <title>Black Yeasts Isolated from many extreme environments.</title>
        <authorList>
            <person name="Coleine C."/>
            <person name="Stajich J.E."/>
            <person name="Selbmann L."/>
        </authorList>
    </citation>
    <scope>NUCLEOTIDE SEQUENCE [LARGE SCALE GENOMIC DNA]</scope>
    <source>
        <strain evidence="4 5">CCFEE 5792</strain>
    </source>
</reference>